<keyword evidence="3" id="KW-1185">Reference proteome</keyword>
<evidence type="ECO:0000256" key="1">
    <source>
        <dbReference type="SAM" id="MobiDB-lite"/>
    </source>
</evidence>
<evidence type="ECO:0000313" key="3">
    <source>
        <dbReference type="Proteomes" id="UP000001744"/>
    </source>
</evidence>
<dbReference type="VEuPathDB" id="FungiDB:SJAG_06471"/>
<dbReference type="HOGENOM" id="CLU_2777382_0_0_1"/>
<accession>T0S0X2</accession>
<gene>
    <name evidence="2" type="ORF">SJAG_06471</name>
</gene>
<dbReference type="AlphaFoldDB" id="T0S0X2"/>
<organism evidence="2 3">
    <name type="scientific">Schizosaccharomyces japonicus (strain yFS275 / FY16936)</name>
    <name type="common">Fission yeast</name>
    <dbReference type="NCBI Taxonomy" id="402676"/>
    <lineage>
        <taxon>Eukaryota</taxon>
        <taxon>Fungi</taxon>
        <taxon>Dikarya</taxon>
        <taxon>Ascomycota</taxon>
        <taxon>Taphrinomycotina</taxon>
        <taxon>Schizosaccharomycetes</taxon>
        <taxon>Schizosaccharomycetales</taxon>
        <taxon>Schizosaccharomycetaceae</taxon>
        <taxon>Schizosaccharomyces</taxon>
    </lineage>
</organism>
<dbReference type="Proteomes" id="UP000001744">
    <property type="component" value="Unassembled WGS sequence"/>
</dbReference>
<reference evidence="2 3" key="1">
    <citation type="journal article" date="2011" name="Science">
        <title>Comparative functional genomics of the fission yeasts.</title>
        <authorList>
            <person name="Rhind N."/>
            <person name="Chen Z."/>
            <person name="Yassour M."/>
            <person name="Thompson D.A."/>
            <person name="Haas B.J."/>
            <person name="Habib N."/>
            <person name="Wapinski I."/>
            <person name="Roy S."/>
            <person name="Lin M.F."/>
            <person name="Heiman D.I."/>
            <person name="Young S.K."/>
            <person name="Furuya K."/>
            <person name="Guo Y."/>
            <person name="Pidoux A."/>
            <person name="Chen H.M."/>
            <person name="Robbertse B."/>
            <person name="Goldberg J.M."/>
            <person name="Aoki K."/>
            <person name="Bayne E.H."/>
            <person name="Berlin A.M."/>
            <person name="Desjardins C.A."/>
            <person name="Dobbs E."/>
            <person name="Dukaj L."/>
            <person name="Fan L."/>
            <person name="FitzGerald M.G."/>
            <person name="French C."/>
            <person name="Gujja S."/>
            <person name="Hansen K."/>
            <person name="Keifenheim D."/>
            <person name="Levin J.Z."/>
            <person name="Mosher R.A."/>
            <person name="Mueller C.A."/>
            <person name="Pfiffner J."/>
            <person name="Priest M."/>
            <person name="Russ C."/>
            <person name="Smialowska A."/>
            <person name="Swoboda P."/>
            <person name="Sykes S.M."/>
            <person name="Vaughn M."/>
            <person name="Vengrova S."/>
            <person name="Yoder R."/>
            <person name="Zeng Q."/>
            <person name="Allshire R."/>
            <person name="Baulcombe D."/>
            <person name="Birren B.W."/>
            <person name="Brown W."/>
            <person name="Ekwall K."/>
            <person name="Kellis M."/>
            <person name="Leatherwood J."/>
            <person name="Levin H."/>
            <person name="Margalit H."/>
            <person name="Martienssen R."/>
            <person name="Nieduszynski C.A."/>
            <person name="Spatafora J.W."/>
            <person name="Friedman N."/>
            <person name="Dalgaard J.Z."/>
            <person name="Baumann P."/>
            <person name="Niki H."/>
            <person name="Regev A."/>
            <person name="Nusbaum C."/>
        </authorList>
    </citation>
    <scope>NUCLEOTIDE SEQUENCE [LARGE SCALE GENOMIC DNA]</scope>
    <source>
        <strain evidence="3">yFS275 / FY16936</strain>
    </source>
</reference>
<dbReference type="GeneID" id="22831137"/>
<feature type="region of interest" description="Disordered" evidence="1">
    <location>
        <begin position="1"/>
        <end position="69"/>
    </location>
</feature>
<dbReference type="EMBL" id="KE651168">
    <property type="protein sequence ID" value="EQC52967.1"/>
    <property type="molecule type" value="Genomic_DNA"/>
</dbReference>
<proteinExistence type="predicted"/>
<feature type="compositionally biased region" description="Polar residues" evidence="1">
    <location>
        <begin position="1"/>
        <end position="10"/>
    </location>
</feature>
<feature type="compositionally biased region" description="Basic and acidic residues" evidence="1">
    <location>
        <begin position="15"/>
        <end position="40"/>
    </location>
</feature>
<evidence type="ECO:0000313" key="2">
    <source>
        <dbReference type="EMBL" id="EQC52967.1"/>
    </source>
</evidence>
<name>T0S0X2_SCHJY</name>
<protein>
    <submittedName>
        <fullName evidence="2">Uncharacterized protein</fullName>
    </submittedName>
</protein>
<dbReference type="RefSeq" id="XP_011049063.1">
    <property type="nucleotide sequence ID" value="XM_011050761.1"/>
</dbReference>
<sequence length="69" mass="7592">MAEGRQNTTDPGVRSAKDEGKRFLHDMHKGAKFVEGEIKHPHLHSSNHNAGIGSESKAKSGPRPEYQKS</sequence>
<dbReference type="JaponicusDB" id="SJAG_06471"/>
<dbReference type="OrthoDB" id="7042322at2759"/>